<sequence>MGATGDGSKVFLTFSGHCGVGCVIGGIGAVEFIHGWAKYFMHKQYTFTTRTILLGIGALILITAGGTPTGKGGFNGIMGPITVCSFGGNGASITPGGGGGGPAEPELRSSCFTGIPFQPVALKEGHNFVSPTLEQSLYDPSSFCSVLRDLIRLFFQEEKGLLLSLQQDNKKLIIMEATLGKDYEIFKKTVYHEARGEPLDGQKFVAWTIKNRAFSDKPEWGGSSLASVCRHPKQFECWLSGRDTTIRDRTASDRLDGWLPGVFKAEKCKDPTGGVVHYHVPWKDAHPDWIDACEEVKTIGKYKFYRMSKLDQAFSFFFVAPTEHTEIARRVSKMFNTNDRHGSRFDSQTQ</sequence>
<keyword evidence="1" id="KW-0812">Transmembrane</keyword>
<dbReference type="EMBL" id="CAJPEX010000129">
    <property type="protein sequence ID" value="CAG0913571.1"/>
    <property type="molecule type" value="Genomic_DNA"/>
</dbReference>
<dbReference type="GO" id="GO:0016787">
    <property type="term" value="F:hydrolase activity"/>
    <property type="evidence" value="ECO:0007669"/>
    <property type="project" value="InterPro"/>
</dbReference>
<reference evidence="3" key="1">
    <citation type="submission" date="2020-11" db="EMBL/GenBank/DDBJ databases">
        <authorList>
            <person name="Tran Van P."/>
        </authorList>
    </citation>
    <scope>NUCLEOTIDE SEQUENCE</scope>
</reference>
<accession>A0A7R9BDV1</accession>
<feature type="transmembrane region" description="Helical" evidence="1">
    <location>
        <begin position="45"/>
        <end position="65"/>
    </location>
</feature>
<dbReference type="Pfam" id="PF07486">
    <property type="entry name" value="Hydrolase_2"/>
    <property type="match status" value="1"/>
</dbReference>
<proteinExistence type="predicted"/>
<keyword evidence="1" id="KW-0472">Membrane</keyword>
<keyword evidence="1" id="KW-1133">Transmembrane helix</keyword>
<dbReference type="Gene3D" id="1.10.10.2520">
    <property type="entry name" value="Cell wall hydrolase SleB, domain 1"/>
    <property type="match status" value="1"/>
</dbReference>
<evidence type="ECO:0000313" key="3">
    <source>
        <dbReference type="EMBL" id="CAD7273419.1"/>
    </source>
</evidence>
<dbReference type="AlphaFoldDB" id="A0A7R9BDV1"/>
<dbReference type="EMBL" id="OA882166">
    <property type="protein sequence ID" value="CAD7273419.1"/>
    <property type="molecule type" value="Genomic_DNA"/>
</dbReference>
<evidence type="ECO:0000256" key="1">
    <source>
        <dbReference type="SAM" id="Phobius"/>
    </source>
</evidence>
<keyword evidence="4" id="KW-1185">Reference proteome</keyword>
<name>A0A7R9BDV1_9CRUS</name>
<dbReference type="Proteomes" id="UP000678499">
    <property type="component" value="Unassembled WGS sequence"/>
</dbReference>
<feature type="domain" description="Cell wall hydrolase SleB" evidence="2">
    <location>
        <begin position="196"/>
        <end position="305"/>
    </location>
</feature>
<evidence type="ECO:0000259" key="2">
    <source>
        <dbReference type="Pfam" id="PF07486"/>
    </source>
</evidence>
<dbReference type="OrthoDB" id="9983162at2759"/>
<dbReference type="InterPro" id="IPR042047">
    <property type="entry name" value="SleB_dom1"/>
</dbReference>
<feature type="transmembrane region" description="Helical" evidence="1">
    <location>
        <begin position="12"/>
        <end position="33"/>
    </location>
</feature>
<gene>
    <name evidence="3" type="ORF">NMOB1V02_LOCUS1310</name>
</gene>
<dbReference type="InterPro" id="IPR011105">
    <property type="entry name" value="Cell_wall_hydrolase_SleB"/>
</dbReference>
<protein>
    <recommendedName>
        <fullName evidence="2">Cell wall hydrolase SleB domain-containing protein</fullName>
    </recommendedName>
</protein>
<organism evidence="3">
    <name type="scientific">Notodromas monacha</name>
    <dbReference type="NCBI Taxonomy" id="399045"/>
    <lineage>
        <taxon>Eukaryota</taxon>
        <taxon>Metazoa</taxon>
        <taxon>Ecdysozoa</taxon>
        <taxon>Arthropoda</taxon>
        <taxon>Crustacea</taxon>
        <taxon>Oligostraca</taxon>
        <taxon>Ostracoda</taxon>
        <taxon>Podocopa</taxon>
        <taxon>Podocopida</taxon>
        <taxon>Cypridocopina</taxon>
        <taxon>Cypridoidea</taxon>
        <taxon>Cyprididae</taxon>
        <taxon>Notodromas</taxon>
    </lineage>
</organism>
<evidence type="ECO:0000313" key="4">
    <source>
        <dbReference type="Proteomes" id="UP000678499"/>
    </source>
</evidence>